<gene>
    <name evidence="2" type="ORF">COCSUDRAFT_33407</name>
</gene>
<comment type="caution">
    <text evidence="2">The sequence shown here is derived from an EMBL/GenBank/DDBJ whole genome shotgun (WGS) entry which is preliminary data.</text>
</comment>
<dbReference type="AlphaFoldDB" id="I0YWT1"/>
<keyword evidence="1" id="KW-0812">Transmembrane</keyword>
<name>I0YWT1_COCSC</name>
<evidence type="ECO:0000313" key="2">
    <source>
        <dbReference type="EMBL" id="EIE22850.1"/>
    </source>
</evidence>
<proteinExistence type="predicted"/>
<evidence type="ECO:0000313" key="3">
    <source>
        <dbReference type="Proteomes" id="UP000007264"/>
    </source>
</evidence>
<dbReference type="EMBL" id="AGSI01000009">
    <property type="protein sequence ID" value="EIE22850.1"/>
    <property type="molecule type" value="Genomic_DNA"/>
</dbReference>
<reference evidence="2 3" key="1">
    <citation type="journal article" date="2012" name="Genome Biol.">
        <title>The genome of the polar eukaryotic microalga coccomyxa subellipsoidea reveals traits of cold adaptation.</title>
        <authorList>
            <person name="Blanc G."/>
            <person name="Agarkova I."/>
            <person name="Grimwood J."/>
            <person name="Kuo A."/>
            <person name="Brueggeman A."/>
            <person name="Dunigan D."/>
            <person name="Gurnon J."/>
            <person name="Ladunga I."/>
            <person name="Lindquist E."/>
            <person name="Lucas S."/>
            <person name="Pangilinan J."/>
            <person name="Proschold T."/>
            <person name="Salamov A."/>
            <person name="Schmutz J."/>
            <person name="Weeks D."/>
            <person name="Yamada T."/>
            <person name="Claverie J.M."/>
            <person name="Grigoriev I."/>
            <person name="Van Etten J."/>
            <person name="Lomsadze A."/>
            <person name="Borodovsky M."/>
        </authorList>
    </citation>
    <scope>NUCLEOTIDE SEQUENCE [LARGE SCALE GENOMIC DNA]</scope>
    <source>
        <strain evidence="2 3">C-169</strain>
    </source>
</reference>
<keyword evidence="1" id="KW-0472">Membrane</keyword>
<sequence length="62" mass="7057">MPAQPSLGHCRGVKAHIGAQTIIYCAYSFYVGWILTLMSKNCCLRSLKKLLFSFVKWLSPMF</sequence>
<evidence type="ECO:0000256" key="1">
    <source>
        <dbReference type="SAM" id="Phobius"/>
    </source>
</evidence>
<feature type="transmembrane region" description="Helical" evidence="1">
    <location>
        <begin position="21"/>
        <end position="39"/>
    </location>
</feature>
<protein>
    <submittedName>
        <fullName evidence="2">Uncharacterized protein</fullName>
    </submittedName>
</protein>
<dbReference type="RefSeq" id="XP_005647394.1">
    <property type="nucleotide sequence ID" value="XM_005647337.1"/>
</dbReference>
<accession>I0YWT1</accession>
<dbReference type="Proteomes" id="UP000007264">
    <property type="component" value="Unassembled WGS sequence"/>
</dbReference>
<dbReference type="GeneID" id="17040837"/>
<dbReference type="KEGG" id="csl:COCSUDRAFT_33407"/>
<keyword evidence="3" id="KW-1185">Reference proteome</keyword>
<keyword evidence="1" id="KW-1133">Transmembrane helix</keyword>
<organism evidence="2 3">
    <name type="scientific">Coccomyxa subellipsoidea (strain C-169)</name>
    <name type="common">Green microalga</name>
    <dbReference type="NCBI Taxonomy" id="574566"/>
    <lineage>
        <taxon>Eukaryota</taxon>
        <taxon>Viridiplantae</taxon>
        <taxon>Chlorophyta</taxon>
        <taxon>core chlorophytes</taxon>
        <taxon>Trebouxiophyceae</taxon>
        <taxon>Trebouxiophyceae incertae sedis</taxon>
        <taxon>Coccomyxaceae</taxon>
        <taxon>Coccomyxa</taxon>
        <taxon>Coccomyxa subellipsoidea</taxon>
    </lineage>
</organism>